<organism evidence="1 2">
    <name type="scientific">Mesorhizobium opportunistum (strain LMG 24607 / HAMBI 3007 / WSM2075)</name>
    <dbReference type="NCBI Taxonomy" id="536019"/>
    <lineage>
        <taxon>Bacteria</taxon>
        <taxon>Pseudomonadati</taxon>
        <taxon>Pseudomonadota</taxon>
        <taxon>Alphaproteobacteria</taxon>
        <taxon>Hyphomicrobiales</taxon>
        <taxon>Phyllobacteriaceae</taxon>
        <taxon>Mesorhizobium</taxon>
    </lineage>
</organism>
<dbReference type="Proteomes" id="UP000001623">
    <property type="component" value="Chromosome"/>
</dbReference>
<dbReference type="AlphaFoldDB" id="F7YB63"/>
<reference evidence="1 2" key="1">
    <citation type="submission" date="2010-10" db="EMBL/GenBank/DDBJ databases">
        <title>Complete sequence of Mesorhizobium opportunistum WSM2075.</title>
        <authorList>
            <consortium name="US DOE Joint Genome Institute"/>
            <person name="Lucas S."/>
            <person name="Copeland A."/>
            <person name="Lapidus A."/>
            <person name="Cheng J.-F."/>
            <person name="Bruce D."/>
            <person name="Goodwin L."/>
            <person name="Pitluck S."/>
            <person name="Chertkov O."/>
            <person name="Misra M."/>
            <person name="Detter J.C."/>
            <person name="Han C."/>
            <person name="Tapia R."/>
            <person name="Land M."/>
            <person name="Hauser L."/>
            <person name="Kyrpides N."/>
            <person name="Ovchinnikova G."/>
            <person name="Mavrommatis K.M."/>
            <person name="Tiwari R.P."/>
            <person name="Howieson J.G."/>
            <person name="O'Hara G.W."/>
            <person name="Nandasena K.G."/>
            <person name="Woyke T."/>
        </authorList>
    </citation>
    <scope>NUCLEOTIDE SEQUENCE [LARGE SCALE GENOMIC DNA]</scope>
    <source>
        <strain evidence="2">LMG 24607 / HAMBI 3007 / WSM2075</strain>
    </source>
</reference>
<dbReference type="STRING" id="536019.Mesop_0983"/>
<evidence type="ECO:0000313" key="1">
    <source>
        <dbReference type="EMBL" id="AEH85469.1"/>
    </source>
</evidence>
<name>F7YB63_MESOW</name>
<gene>
    <name evidence="1" type="ordered locus">Mesop_0983</name>
</gene>
<sequence>MRGARLLIQRMAAGVSETLRDVEWIVSLIDAREEAPKRPAT</sequence>
<dbReference type="EMBL" id="CP002279">
    <property type="protein sequence ID" value="AEH85469.1"/>
    <property type="molecule type" value="Genomic_DNA"/>
</dbReference>
<dbReference type="KEGG" id="mop:Mesop_0983"/>
<evidence type="ECO:0000313" key="2">
    <source>
        <dbReference type="Proteomes" id="UP000001623"/>
    </source>
</evidence>
<accession>F7YB63</accession>
<dbReference type="HOGENOM" id="CLU_3272597_0_0_5"/>
<proteinExistence type="predicted"/>
<protein>
    <submittedName>
        <fullName evidence="1">Uncharacterized protein</fullName>
    </submittedName>
</protein>